<dbReference type="GO" id="GO:0005948">
    <property type="term" value="C:acetolactate synthase complex"/>
    <property type="evidence" value="ECO:0007669"/>
    <property type="project" value="TreeGrafter"/>
</dbReference>
<dbReference type="GO" id="GO:0009099">
    <property type="term" value="P:L-valine biosynthetic process"/>
    <property type="evidence" value="ECO:0007669"/>
    <property type="project" value="TreeGrafter"/>
</dbReference>
<evidence type="ECO:0000256" key="2">
    <source>
        <dbReference type="ARBA" id="ARBA00022679"/>
    </source>
</evidence>
<protein>
    <submittedName>
        <fullName evidence="8">Acetolactate synthase II large subunit</fullName>
        <ecNumber evidence="8">2.2.1.6</ecNumber>
    </submittedName>
</protein>
<dbReference type="GO" id="GO:0003984">
    <property type="term" value="F:acetolactate synthase activity"/>
    <property type="evidence" value="ECO:0007669"/>
    <property type="project" value="UniProtKB-EC"/>
</dbReference>
<dbReference type="GO" id="GO:0000287">
    <property type="term" value="F:magnesium ion binding"/>
    <property type="evidence" value="ECO:0007669"/>
    <property type="project" value="InterPro"/>
</dbReference>
<gene>
    <name evidence="8" type="ORF">OG2516_12759</name>
</gene>
<dbReference type="Pfam" id="PF00205">
    <property type="entry name" value="TPP_enzyme_M"/>
    <property type="match status" value="1"/>
</dbReference>
<dbReference type="InterPro" id="IPR012001">
    <property type="entry name" value="Thiamin_PyroP_enz_TPP-bd_dom"/>
</dbReference>
<evidence type="ECO:0000256" key="1">
    <source>
        <dbReference type="ARBA" id="ARBA00007812"/>
    </source>
</evidence>
<reference evidence="8 9" key="1">
    <citation type="journal article" date="2010" name="J. Bacteriol.">
        <title>Genome sequences of Oceanicola granulosus HTCC2516(T) and Oceanicola batsensis HTCC2597(TDelta).</title>
        <authorList>
            <person name="Thrash J.C."/>
            <person name="Cho J.C."/>
            <person name="Vergin K.L."/>
            <person name="Giovannoni S.J."/>
        </authorList>
    </citation>
    <scope>NUCLEOTIDE SEQUENCE [LARGE SCALE GENOMIC DNA]</scope>
    <source>
        <strain evidence="9">ATCC BAA-861 / DSM 15982 / KCTC 12143 / HTCC2516</strain>
    </source>
</reference>
<proteinExistence type="inferred from homology"/>
<comment type="caution">
    <text evidence="8">The sequence shown here is derived from an EMBL/GenBank/DDBJ whole genome shotgun (WGS) entry which is preliminary data.</text>
</comment>
<dbReference type="PROSITE" id="PS00187">
    <property type="entry name" value="TPP_ENZYMES"/>
    <property type="match status" value="1"/>
</dbReference>
<comment type="similarity">
    <text evidence="1 4">Belongs to the TPP enzyme family.</text>
</comment>
<dbReference type="STRING" id="314256.OG2516_12759"/>
<dbReference type="CDD" id="cd07035">
    <property type="entry name" value="TPP_PYR_POX_like"/>
    <property type="match status" value="1"/>
</dbReference>
<dbReference type="Gene3D" id="3.40.50.970">
    <property type="match status" value="2"/>
</dbReference>
<dbReference type="HOGENOM" id="CLU_013748_3_4_5"/>
<dbReference type="InterPro" id="IPR045229">
    <property type="entry name" value="TPP_enz"/>
</dbReference>
<feature type="domain" description="Thiamine pyrophosphate enzyme N-terminal TPP-binding" evidence="7">
    <location>
        <begin position="3"/>
        <end position="116"/>
    </location>
</feature>
<evidence type="ECO:0000313" key="9">
    <source>
        <dbReference type="Proteomes" id="UP000003635"/>
    </source>
</evidence>
<dbReference type="AlphaFoldDB" id="Q2CC29"/>
<dbReference type="Proteomes" id="UP000003635">
    <property type="component" value="Unassembled WGS sequence"/>
</dbReference>
<feature type="domain" description="Thiamine pyrophosphate enzyme TPP-binding" evidence="6">
    <location>
        <begin position="383"/>
        <end position="528"/>
    </location>
</feature>
<organism evidence="8 9">
    <name type="scientific">Oceanicola granulosus (strain ATCC BAA-861 / DSM 15982 / KCTC 12143 / HTCC2516)</name>
    <dbReference type="NCBI Taxonomy" id="314256"/>
    <lineage>
        <taxon>Bacteria</taxon>
        <taxon>Pseudomonadati</taxon>
        <taxon>Pseudomonadota</taxon>
        <taxon>Alphaproteobacteria</taxon>
        <taxon>Rhodobacterales</taxon>
        <taxon>Roseobacteraceae</taxon>
        <taxon>Oceanicola</taxon>
    </lineage>
</organism>
<keyword evidence="3 4" id="KW-0786">Thiamine pyrophosphate</keyword>
<evidence type="ECO:0000259" key="5">
    <source>
        <dbReference type="Pfam" id="PF00205"/>
    </source>
</evidence>
<dbReference type="GO" id="GO:0050660">
    <property type="term" value="F:flavin adenine dinucleotide binding"/>
    <property type="evidence" value="ECO:0007669"/>
    <property type="project" value="TreeGrafter"/>
</dbReference>
<dbReference type="NCBIfam" id="NF006052">
    <property type="entry name" value="PRK08199.1"/>
    <property type="match status" value="1"/>
</dbReference>
<dbReference type="eggNOG" id="COG0028">
    <property type="taxonomic scope" value="Bacteria"/>
</dbReference>
<dbReference type="FunFam" id="3.40.50.970:FF:000007">
    <property type="entry name" value="Acetolactate synthase"/>
    <property type="match status" value="1"/>
</dbReference>
<dbReference type="Gene3D" id="3.40.50.1220">
    <property type="entry name" value="TPP-binding domain"/>
    <property type="match status" value="1"/>
</dbReference>
<keyword evidence="2 8" id="KW-0808">Transferase</keyword>
<accession>Q2CC29</accession>
<dbReference type="Pfam" id="PF02775">
    <property type="entry name" value="TPP_enzyme_C"/>
    <property type="match status" value="1"/>
</dbReference>
<dbReference type="CDD" id="cd00568">
    <property type="entry name" value="TPP_enzymes"/>
    <property type="match status" value="1"/>
</dbReference>
<dbReference type="InterPro" id="IPR029061">
    <property type="entry name" value="THDP-binding"/>
</dbReference>
<sequence>MRTGAQCIVDGLGQLGVERVFGVPGESFLGVLDALVDAPGIEFVTTRHESGAGFMAVADGKLTGRPGVAFVTRGPGAMNAAIALHVAQQDSVPMVMFVGQIATDTRGREAFQEMDYRAVFGSVAKWVTEIDDAARVPELLARAFATATAGRPGPVVLALPEDMQTQEVAAPATLAPALRPEIAAPEPLVAEAAALLAQAERPLVVVGGGRWSQEAAHELRALAERCGLPVAAEFRCQDHIDNNAACYAGDMGLGMAPYLRAAVAEADVVLALGARLGEVPSDGYSLFDIPTPRQALIHVLPEPAEIGRVYAPRLGIVADATTFLGQLAPRLEGMAADPARMHELHRQSVAGRDFPPAPGSLDMSDVVRAIDADHAGRAIVANGAGNYSVWVHKLFTYASYPSQLAPVSGAMGFGVPAAIAAAFRAPDRPVFCFAGDGCFLMTGQELATAVRHRLRVVFLVVNNGMLGTIRMHQERHFPGRVSATELTNPDFADYARAFGAAGEVVERTEQAAPAIEAALRRDGPTVIELRVDPEALTPRQTLSAVRGTS</sequence>
<name>Q2CC29_OCEGH</name>
<evidence type="ECO:0000259" key="7">
    <source>
        <dbReference type="Pfam" id="PF02776"/>
    </source>
</evidence>
<dbReference type="InterPro" id="IPR012000">
    <property type="entry name" value="Thiamin_PyroP_enz_cen_dom"/>
</dbReference>
<dbReference type="InterPro" id="IPR000399">
    <property type="entry name" value="TPP-bd_CS"/>
</dbReference>
<evidence type="ECO:0000259" key="6">
    <source>
        <dbReference type="Pfam" id="PF02775"/>
    </source>
</evidence>
<dbReference type="RefSeq" id="WP_007256045.1">
    <property type="nucleotide sequence ID" value="NZ_CH724108.1"/>
</dbReference>
<dbReference type="SUPFAM" id="SSF52518">
    <property type="entry name" value="Thiamin diphosphate-binding fold (THDP-binding)"/>
    <property type="match status" value="2"/>
</dbReference>
<dbReference type="InterPro" id="IPR029035">
    <property type="entry name" value="DHS-like_NAD/FAD-binding_dom"/>
</dbReference>
<keyword evidence="9" id="KW-1185">Reference proteome</keyword>
<dbReference type="OrthoDB" id="4494979at2"/>
<evidence type="ECO:0000313" key="8">
    <source>
        <dbReference type="EMBL" id="EAR50252.1"/>
    </source>
</evidence>
<dbReference type="InterPro" id="IPR011766">
    <property type="entry name" value="TPP_enzyme_TPP-bd"/>
</dbReference>
<evidence type="ECO:0000256" key="3">
    <source>
        <dbReference type="ARBA" id="ARBA00023052"/>
    </source>
</evidence>
<feature type="domain" description="Thiamine pyrophosphate enzyme central" evidence="5">
    <location>
        <begin position="189"/>
        <end position="327"/>
    </location>
</feature>
<dbReference type="GO" id="GO:0009097">
    <property type="term" value="P:isoleucine biosynthetic process"/>
    <property type="evidence" value="ECO:0007669"/>
    <property type="project" value="TreeGrafter"/>
</dbReference>
<dbReference type="Pfam" id="PF02776">
    <property type="entry name" value="TPP_enzyme_N"/>
    <property type="match status" value="1"/>
</dbReference>
<dbReference type="PANTHER" id="PTHR18968">
    <property type="entry name" value="THIAMINE PYROPHOSPHATE ENZYMES"/>
    <property type="match status" value="1"/>
</dbReference>
<evidence type="ECO:0000256" key="4">
    <source>
        <dbReference type="RuleBase" id="RU362132"/>
    </source>
</evidence>
<dbReference type="PANTHER" id="PTHR18968:SF120">
    <property type="entry name" value="ACETOLACTATE SYNTHASE LARGE SUBUNIT"/>
    <property type="match status" value="1"/>
</dbReference>
<dbReference type="GO" id="GO:0030976">
    <property type="term" value="F:thiamine pyrophosphate binding"/>
    <property type="evidence" value="ECO:0007669"/>
    <property type="project" value="InterPro"/>
</dbReference>
<dbReference type="SUPFAM" id="SSF52467">
    <property type="entry name" value="DHS-like NAD/FAD-binding domain"/>
    <property type="match status" value="1"/>
</dbReference>
<dbReference type="EMBL" id="AAOT01000033">
    <property type="protein sequence ID" value="EAR50252.1"/>
    <property type="molecule type" value="Genomic_DNA"/>
</dbReference>
<dbReference type="EC" id="2.2.1.6" evidence="8"/>